<dbReference type="AlphaFoldDB" id="A0A7D5L2U8"/>
<dbReference type="KEGG" id="halg:HUG10_12325"/>
<dbReference type="Proteomes" id="UP000509750">
    <property type="component" value="Chromosome"/>
</dbReference>
<dbReference type="EMBL" id="CP058529">
    <property type="protein sequence ID" value="QLG28283.1"/>
    <property type="molecule type" value="Genomic_DNA"/>
</dbReference>
<evidence type="ECO:0000256" key="1">
    <source>
        <dbReference type="ARBA" id="ARBA00005546"/>
    </source>
</evidence>
<dbReference type="GeneID" id="56029632"/>
<gene>
    <name evidence="2" type="ORF">HUG10_12325</name>
</gene>
<dbReference type="PIRSF" id="PIRSF022062">
    <property type="entry name" value="UCP022062"/>
    <property type="match status" value="1"/>
</dbReference>
<comment type="similarity">
    <text evidence="1">Belongs to the CGI121/TPRKB family.</text>
</comment>
<accession>A0A7D5L2U8</accession>
<dbReference type="SUPFAM" id="SSF143870">
    <property type="entry name" value="PF0523-like"/>
    <property type="match status" value="1"/>
</dbReference>
<sequence>MRLVEGVAQVNDLDDFLADLDEVSRATGTTVQAFDAGYVVDRAHLERAVELADRAFDRGENVARDRGVEIMLYAAGRRQIDRALAMGVSEGEVPVVAVCVGDDEGAEADAAGGVRDLLEPGETLGNYDEELVREFFDVTDRELAATAGTLPDVVLERVALLDVEK</sequence>
<dbReference type="Pfam" id="PF08617">
    <property type="entry name" value="CGI-121"/>
    <property type="match status" value="1"/>
</dbReference>
<dbReference type="OrthoDB" id="69587at2157"/>
<evidence type="ECO:0000313" key="2">
    <source>
        <dbReference type="EMBL" id="QLG28283.1"/>
    </source>
</evidence>
<dbReference type="Gene3D" id="3.30.2380.10">
    <property type="entry name" value="CGI121/TPRKB"/>
    <property type="match status" value="1"/>
</dbReference>
<dbReference type="InterPro" id="IPR016799">
    <property type="entry name" value="UCP022062"/>
</dbReference>
<protein>
    <submittedName>
        <fullName evidence="2">KEOPS complex component</fullName>
    </submittedName>
</protein>
<evidence type="ECO:0000313" key="3">
    <source>
        <dbReference type="Proteomes" id="UP000509750"/>
    </source>
</evidence>
<dbReference type="RefSeq" id="WP_179169858.1">
    <property type="nucleotide sequence ID" value="NZ_CP058529.1"/>
</dbReference>
<dbReference type="NCBIfam" id="NF011465">
    <property type="entry name" value="PRK14886.1-1"/>
    <property type="match status" value="1"/>
</dbReference>
<reference evidence="2 3" key="1">
    <citation type="submission" date="2020-07" db="EMBL/GenBank/DDBJ databases">
        <title>Gai3-2, isolated from salt lake.</title>
        <authorList>
            <person name="Cui H."/>
            <person name="Shi X."/>
        </authorList>
    </citation>
    <scope>NUCLEOTIDE SEQUENCE [LARGE SCALE GENOMIC DNA]</scope>
    <source>
        <strain evidence="2 3">Gai3-2</strain>
    </source>
</reference>
<dbReference type="InterPro" id="IPR036504">
    <property type="entry name" value="CGI121/TPRKB_sf"/>
</dbReference>
<organism evidence="2 3">
    <name type="scientific">Halorarum halophilum</name>
    <dbReference type="NCBI Taxonomy" id="2743090"/>
    <lineage>
        <taxon>Archaea</taxon>
        <taxon>Methanobacteriati</taxon>
        <taxon>Methanobacteriota</taxon>
        <taxon>Stenosarchaea group</taxon>
        <taxon>Halobacteria</taxon>
        <taxon>Halobacteriales</taxon>
        <taxon>Haloferacaceae</taxon>
        <taxon>Halorarum</taxon>
    </lineage>
</organism>
<keyword evidence="3" id="KW-1185">Reference proteome</keyword>
<dbReference type="InterPro" id="IPR013926">
    <property type="entry name" value="CGI121/TPRKB"/>
</dbReference>
<proteinExistence type="inferred from homology"/>
<name>A0A7D5L2U8_9EURY</name>